<comment type="caution">
    <text evidence="2">The sequence shown here is derived from an EMBL/GenBank/DDBJ whole genome shotgun (WGS) entry which is preliminary data.</text>
</comment>
<gene>
    <name evidence="2" type="ORF">HLQ16_18220</name>
</gene>
<accession>A0A7Y3SYS4</accession>
<organism evidence="2 3">
    <name type="scientific">Clostridium estertheticum</name>
    <dbReference type="NCBI Taxonomy" id="238834"/>
    <lineage>
        <taxon>Bacteria</taxon>
        <taxon>Bacillati</taxon>
        <taxon>Bacillota</taxon>
        <taxon>Clostridia</taxon>
        <taxon>Eubacteriales</taxon>
        <taxon>Clostridiaceae</taxon>
        <taxon>Clostridium</taxon>
    </lineage>
</organism>
<name>A0A7Y3SYS4_9CLOT</name>
<sequence length="49" mass="5220">MADTVETLIALDVKDITLIGMCGGFSKKVKVGDVIIPRKVLSEEGTSLQ</sequence>
<evidence type="ECO:0000259" key="1">
    <source>
        <dbReference type="Pfam" id="PF01048"/>
    </source>
</evidence>
<dbReference type="Pfam" id="PF01048">
    <property type="entry name" value="PNP_UDP_1"/>
    <property type="match status" value="1"/>
</dbReference>
<dbReference type="Gene3D" id="3.40.50.1580">
    <property type="entry name" value="Nucleoside phosphorylase domain"/>
    <property type="match status" value="1"/>
</dbReference>
<dbReference type="Proteomes" id="UP000531659">
    <property type="component" value="Unassembled WGS sequence"/>
</dbReference>
<dbReference type="SUPFAM" id="SSF53167">
    <property type="entry name" value="Purine and uridine phosphorylases"/>
    <property type="match status" value="1"/>
</dbReference>
<dbReference type="GO" id="GO:0009116">
    <property type="term" value="P:nucleoside metabolic process"/>
    <property type="evidence" value="ECO:0007669"/>
    <property type="project" value="InterPro"/>
</dbReference>
<evidence type="ECO:0000313" key="3">
    <source>
        <dbReference type="Proteomes" id="UP000531659"/>
    </source>
</evidence>
<dbReference type="AlphaFoldDB" id="A0A7Y3SYS4"/>
<dbReference type="GO" id="GO:0003824">
    <property type="term" value="F:catalytic activity"/>
    <property type="evidence" value="ECO:0007669"/>
    <property type="project" value="InterPro"/>
</dbReference>
<feature type="domain" description="Nucleoside phosphorylase" evidence="1">
    <location>
        <begin position="2"/>
        <end position="47"/>
    </location>
</feature>
<dbReference type="InterPro" id="IPR000845">
    <property type="entry name" value="Nucleoside_phosphorylase_d"/>
</dbReference>
<dbReference type="EMBL" id="JABEYB010000016">
    <property type="protein sequence ID" value="NNU77871.1"/>
    <property type="molecule type" value="Genomic_DNA"/>
</dbReference>
<evidence type="ECO:0000313" key="2">
    <source>
        <dbReference type="EMBL" id="NNU77871.1"/>
    </source>
</evidence>
<dbReference type="InterPro" id="IPR035994">
    <property type="entry name" value="Nucleoside_phosphorylase_sf"/>
</dbReference>
<protein>
    <recommendedName>
        <fullName evidence="1">Nucleoside phosphorylase domain-containing protein</fullName>
    </recommendedName>
</protein>
<proteinExistence type="predicted"/>
<reference evidence="2 3" key="1">
    <citation type="submission" date="2020-05" db="EMBL/GenBank/DDBJ databases">
        <title>Complete genome of Clostridium estertheticum subspecies estertheticum, isolated from Vacuum packed lamb meat from New Zealand imported to Switzerland.</title>
        <authorList>
            <person name="Wambui J."/>
            <person name="Stevens M.J.A."/>
            <person name="Stephan R."/>
        </authorList>
    </citation>
    <scope>NUCLEOTIDE SEQUENCE [LARGE SCALE GENOMIC DNA]</scope>
    <source>
        <strain evidence="2 3">CEST001</strain>
    </source>
</reference>